<dbReference type="GO" id="GO:0008810">
    <property type="term" value="F:cellulase activity"/>
    <property type="evidence" value="ECO:0007669"/>
    <property type="project" value="UniProtKB-UniRule"/>
</dbReference>
<dbReference type="InterPro" id="IPR005103">
    <property type="entry name" value="AA9_LPMO"/>
</dbReference>
<comment type="caution">
    <text evidence="3">The sequence shown here is derived from an EMBL/GenBank/DDBJ whole genome shotgun (WGS) entry which is preliminary data.</text>
</comment>
<dbReference type="EMBL" id="WHVB01000021">
    <property type="protein sequence ID" value="KAF8472222.1"/>
    <property type="molecule type" value="Genomic_DNA"/>
</dbReference>
<gene>
    <name evidence="3" type="ORF">DFH94DRAFT_192147</name>
</gene>
<organism evidence="3 4">
    <name type="scientific">Russula ochroleuca</name>
    <dbReference type="NCBI Taxonomy" id="152965"/>
    <lineage>
        <taxon>Eukaryota</taxon>
        <taxon>Fungi</taxon>
        <taxon>Dikarya</taxon>
        <taxon>Basidiomycota</taxon>
        <taxon>Agaricomycotina</taxon>
        <taxon>Agaricomycetes</taxon>
        <taxon>Russulales</taxon>
        <taxon>Russulaceae</taxon>
        <taxon>Russula</taxon>
    </lineage>
</organism>
<proteinExistence type="predicted"/>
<evidence type="ECO:0000259" key="2">
    <source>
        <dbReference type="Pfam" id="PF03443"/>
    </source>
</evidence>
<keyword evidence="1" id="KW-0136">Cellulose degradation</keyword>
<name>A0A9P5MR83_9AGAM</name>
<keyword evidence="4" id="KW-1185">Reference proteome</keyword>
<keyword evidence="1" id="KW-0119">Carbohydrate metabolism</keyword>
<reference evidence="3" key="2">
    <citation type="journal article" date="2020" name="Nat. Commun.">
        <title>Large-scale genome sequencing of mycorrhizal fungi provides insights into the early evolution of symbiotic traits.</title>
        <authorList>
            <person name="Miyauchi S."/>
            <person name="Kiss E."/>
            <person name="Kuo A."/>
            <person name="Drula E."/>
            <person name="Kohler A."/>
            <person name="Sanchez-Garcia M."/>
            <person name="Morin E."/>
            <person name="Andreopoulos B."/>
            <person name="Barry K.W."/>
            <person name="Bonito G."/>
            <person name="Buee M."/>
            <person name="Carver A."/>
            <person name="Chen C."/>
            <person name="Cichocki N."/>
            <person name="Clum A."/>
            <person name="Culley D."/>
            <person name="Crous P.W."/>
            <person name="Fauchery L."/>
            <person name="Girlanda M."/>
            <person name="Hayes R.D."/>
            <person name="Keri Z."/>
            <person name="LaButti K."/>
            <person name="Lipzen A."/>
            <person name="Lombard V."/>
            <person name="Magnuson J."/>
            <person name="Maillard F."/>
            <person name="Murat C."/>
            <person name="Nolan M."/>
            <person name="Ohm R.A."/>
            <person name="Pangilinan J."/>
            <person name="Pereira M.F."/>
            <person name="Perotto S."/>
            <person name="Peter M."/>
            <person name="Pfister S."/>
            <person name="Riley R."/>
            <person name="Sitrit Y."/>
            <person name="Stielow J.B."/>
            <person name="Szollosi G."/>
            <person name="Zifcakova L."/>
            <person name="Stursova M."/>
            <person name="Spatafora J.W."/>
            <person name="Tedersoo L."/>
            <person name="Vaario L.M."/>
            <person name="Yamada A."/>
            <person name="Yan M."/>
            <person name="Wang P."/>
            <person name="Xu J."/>
            <person name="Bruns T."/>
            <person name="Baldrian P."/>
            <person name="Vilgalys R."/>
            <person name="Dunand C."/>
            <person name="Henrissat B."/>
            <person name="Grigoriev I.V."/>
            <person name="Hibbett D."/>
            <person name="Nagy L.G."/>
            <person name="Martin F.M."/>
        </authorList>
    </citation>
    <scope>NUCLEOTIDE SEQUENCE</scope>
    <source>
        <strain evidence="3">Prilba</strain>
    </source>
</reference>
<evidence type="ECO:0000256" key="1">
    <source>
        <dbReference type="RuleBase" id="RU368122"/>
    </source>
</evidence>
<keyword evidence="1" id="KW-0624">Polysaccharide degradation</keyword>
<dbReference type="GO" id="GO:0030248">
    <property type="term" value="F:cellulose binding"/>
    <property type="evidence" value="ECO:0007669"/>
    <property type="project" value="UniProtKB-UniRule"/>
</dbReference>
<evidence type="ECO:0000313" key="4">
    <source>
        <dbReference type="Proteomes" id="UP000759537"/>
    </source>
</evidence>
<comment type="function">
    <text evidence="1">Lytic polysaccharide monooxygenase (LMPO) that depolymerizes crystalline and amorphous polysaccharides via the oxidation of scissile alpha- or beta-(1-4)-glycosidic bonds, yielding C1 and/or C4 oxidation products. Catalysis by LPMOs requires the reduction of the active-site copper from Cu(II) to Cu(I) by a reducing agent and H(2)O(2) or O(2) as a cosubstrate.</text>
</comment>
<dbReference type="OrthoDB" id="4849160at2759"/>
<dbReference type="AlphaFoldDB" id="A0A9P5MR83"/>
<feature type="domain" description="Auxiliary Activity family 9 catalytic" evidence="2">
    <location>
        <begin position="17"/>
        <end position="80"/>
    </location>
</feature>
<sequence length="165" mass="18124">MVNGQPICDAPRRKYCRGDCLVRSEIATLRPAVMLSGAEFHTCTQIRVGGQQTCTPNKTVLFPGAYNDNDPGIYNPNVYTGAAYISPSRTSFRPRSSPLGPSGGRKLVAVVHGEKCQSQPLRMVLVGSLRRLLSSLVARCHFPSFSPAYYTRRACMTFDVTCFVD</sequence>
<accession>A0A9P5MR83</accession>
<dbReference type="EC" id="1.14.99.56" evidence="1"/>
<dbReference type="Proteomes" id="UP000759537">
    <property type="component" value="Unassembled WGS sequence"/>
</dbReference>
<keyword evidence="1" id="KW-0964">Secreted</keyword>
<evidence type="ECO:0000313" key="3">
    <source>
        <dbReference type="EMBL" id="KAF8472222.1"/>
    </source>
</evidence>
<comment type="domain">
    <text evidence="1">Has a modular structure: an endo-beta-1,4-glucanase catalytic module at the N-terminus, a linker rich in serines and threonines, and a C-terminal carbohydrate-binding module (CBM).</text>
</comment>
<comment type="catalytic activity">
    <reaction evidence="1">
        <text>[(1-&gt;4)-beta-D-glucosyl]n+m + reduced acceptor + O2 = 4-dehydro-beta-D-glucosyl-[(1-&gt;4)-beta-D-glucosyl]n-1 + [(1-&gt;4)-beta-D-glucosyl]m + acceptor + H2O.</text>
        <dbReference type="EC" id="1.14.99.56"/>
    </reaction>
</comment>
<reference evidence="3" key="1">
    <citation type="submission" date="2019-10" db="EMBL/GenBank/DDBJ databases">
        <authorList>
            <consortium name="DOE Joint Genome Institute"/>
            <person name="Kuo A."/>
            <person name="Miyauchi S."/>
            <person name="Kiss E."/>
            <person name="Drula E."/>
            <person name="Kohler A."/>
            <person name="Sanchez-Garcia M."/>
            <person name="Andreopoulos B."/>
            <person name="Barry K.W."/>
            <person name="Bonito G."/>
            <person name="Buee M."/>
            <person name="Carver A."/>
            <person name="Chen C."/>
            <person name="Cichocki N."/>
            <person name="Clum A."/>
            <person name="Culley D."/>
            <person name="Crous P.W."/>
            <person name="Fauchery L."/>
            <person name="Girlanda M."/>
            <person name="Hayes R."/>
            <person name="Keri Z."/>
            <person name="LaButti K."/>
            <person name="Lipzen A."/>
            <person name="Lombard V."/>
            <person name="Magnuson J."/>
            <person name="Maillard F."/>
            <person name="Morin E."/>
            <person name="Murat C."/>
            <person name="Nolan M."/>
            <person name="Ohm R."/>
            <person name="Pangilinan J."/>
            <person name="Pereira M."/>
            <person name="Perotto S."/>
            <person name="Peter M."/>
            <person name="Riley R."/>
            <person name="Sitrit Y."/>
            <person name="Stielow B."/>
            <person name="Szollosi G."/>
            <person name="Zifcakova L."/>
            <person name="Stursova M."/>
            <person name="Spatafora J.W."/>
            <person name="Tedersoo L."/>
            <person name="Vaario L.-M."/>
            <person name="Yamada A."/>
            <person name="Yan M."/>
            <person name="Wang P."/>
            <person name="Xu J."/>
            <person name="Bruns T."/>
            <person name="Baldrian P."/>
            <person name="Vilgalys R."/>
            <person name="Henrissat B."/>
            <person name="Grigoriev I.V."/>
            <person name="Hibbett D."/>
            <person name="Nagy L.G."/>
            <person name="Martin F.M."/>
        </authorList>
    </citation>
    <scope>NUCLEOTIDE SEQUENCE</scope>
    <source>
        <strain evidence="3">Prilba</strain>
    </source>
</reference>
<keyword evidence="1" id="KW-1015">Disulfide bond</keyword>
<comment type="subcellular location">
    <subcellularLocation>
        <location evidence="1">Secreted</location>
    </subcellularLocation>
</comment>
<dbReference type="Gene3D" id="2.70.50.70">
    <property type="match status" value="1"/>
</dbReference>
<dbReference type="Pfam" id="PF03443">
    <property type="entry name" value="AA9"/>
    <property type="match status" value="1"/>
</dbReference>
<protein>
    <recommendedName>
        <fullName evidence="1">AA9 family lytic polysaccharide monooxygenase</fullName>
        <ecNumber evidence="1">1.14.99.56</ecNumber>
    </recommendedName>
    <alternativeName>
        <fullName evidence="1">Endo-beta-1,4-glucanase</fullName>
    </alternativeName>
    <alternativeName>
        <fullName evidence="1">Glycosyl hydrolase 61 family protein</fullName>
    </alternativeName>
</protein>
<dbReference type="GO" id="GO:0030245">
    <property type="term" value="P:cellulose catabolic process"/>
    <property type="evidence" value="ECO:0007669"/>
    <property type="project" value="UniProtKB-UniRule"/>
</dbReference>
<dbReference type="GO" id="GO:0005576">
    <property type="term" value="C:extracellular region"/>
    <property type="evidence" value="ECO:0007669"/>
    <property type="project" value="UniProtKB-SubCell"/>
</dbReference>